<dbReference type="InterPro" id="IPR011006">
    <property type="entry name" value="CheY-like_superfamily"/>
</dbReference>
<dbReference type="PROSITE" id="PS51755">
    <property type="entry name" value="OMPR_PHOB"/>
    <property type="match status" value="1"/>
</dbReference>
<dbReference type="GO" id="GO:0000976">
    <property type="term" value="F:transcription cis-regulatory region binding"/>
    <property type="evidence" value="ECO:0007669"/>
    <property type="project" value="TreeGrafter"/>
</dbReference>
<dbReference type="CDD" id="cd00383">
    <property type="entry name" value="trans_reg_C"/>
    <property type="match status" value="1"/>
</dbReference>
<dbReference type="Gene3D" id="3.40.50.2300">
    <property type="match status" value="1"/>
</dbReference>
<feature type="domain" description="OmpR/PhoB-type" evidence="7">
    <location>
        <begin position="143"/>
        <end position="248"/>
    </location>
</feature>
<dbReference type="Gene3D" id="1.10.10.10">
    <property type="entry name" value="Winged helix-like DNA-binding domain superfamily/Winged helix DNA-binding domain"/>
    <property type="match status" value="1"/>
</dbReference>
<feature type="modified residue" description="4-aspartylphosphate" evidence="4">
    <location>
        <position position="64"/>
    </location>
</feature>
<dbReference type="GO" id="GO:0032993">
    <property type="term" value="C:protein-DNA complex"/>
    <property type="evidence" value="ECO:0007669"/>
    <property type="project" value="TreeGrafter"/>
</dbReference>
<evidence type="ECO:0000256" key="4">
    <source>
        <dbReference type="PROSITE-ProRule" id="PRU00169"/>
    </source>
</evidence>
<dbReference type="AlphaFoldDB" id="A0A967CCH7"/>
<dbReference type="PANTHER" id="PTHR48111:SF40">
    <property type="entry name" value="PHOSPHATE REGULON TRANSCRIPTIONAL REGULATORY PROTEIN PHOB"/>
    <property type="match status" value="1"/>
</dbReference>
<dbReference type="SMART" id="SM00448">
    <property type="entry name" value="REC"/>
    <property type="match status" value="1"/>
</dbReference>
<dbReference type="PANTHER" id="PTHR48111">
    <property type="entry name" value="REGULATOR OF RPOS"/>
    <property type="match status" value="1"/>
</dbReference>
<dbReference type="SUPFAM" id="SSF46894">
    <property type="entry name" value="C-terminal effector domain of the bipartite response regulators"/>
    <property type="match status" value="1"/>
</dbReference>
<dbReference type="Pfam" id="PF00072">
    <property type="entry name" value="Response_reg"/>
    <property type="match status" value="1"/>
</dbReference>
<feature type="domain" description="Response regulatory" evidence="6">
    <location>
        <begin position="14"/>
        <end position="129"/>
    </location>
</feature>
<feature type="DNA-binding region" description="OmpR/PhoB-type" evidence="5">
    <location>
        <begin position="143"/>
        <end position="248"/>
    </location>
</feature>
<name>A0A967CCH7_9PROT</name>
<dbReference type="CDD" id="cd17574">
    <property type="entry name" value="REC_OmpR"/>
    <property type="match status" value="1"/>
</dbReference>
<dbReference type="GO" id="GO:0005829">
    <property type="term" value="C:cytosol"/>
    <property type="evidence" value="ECO:0007669"/>
    <property type="project" value="TreeGrafter"/>
</dbReference>
<evidence type="ECO:0000313" key="9">
    <source>
        <dbReference type="Proteomes" id="UP000761264"/>
    </source>
</evidence>
<keyword evidence="9" id="KW-1185">Reference proteome</keyword>
<dbReference type="InterPro" id="IPR001789">
    <property type="entry name" value="Sig_transdc_resp-reg_receiver"/>
</dbReference>
<organism evidence="8 9">
    <name type="scientific">Pelagibius litoralis</name>
    <dbReference type="NCBI Taxonomy" id="374515"/>
    <lineage>
        <taxon>Bacteria</taxon>
        <taxon>Pseudomonadati</taxon>
        <taxon>Pseudomonadota</taxon>
        <taxon>Alphaproteobacteria</taxon>
        <taxon>Rhodospirillales</taxon>
        <taxon>Rhodovibrionaceae</taxon>
        <taxon>Pelagibius</taxon>
    </lineage>
</organism>
<dbReference type="Proteomes" id="UP000761264">
    <property type="component" value="Unassembled WGS sequence"/>
</dbReference>
<dbReference type="SMART" id="SM00862">
    <property type="entry name" value="Trans_reg_C"/>
    <property type="match status" value="1"/>
</dbReference>
<evidence type="ECO:0000259" key="6">
    <source>
        <dbReference type="PROSITE" id="PS50110"/>
    </source>
</evidence>
<protein>
    <submittedName>
        <fullName evidence="8">Response regulator transcription factor</fullName>
    </submittedName>
</protein>
<dbReference type="GO" id="GO:0000156">
    <property type="term" value="F:phosphorelay response regulator activity"/>
    <property type="evidence" value="ECO:0007669"/>
    <property type="project" value="TreeGrafter"/>
</dbReference>
<evidence type="ECO:0000259" key="7">
    <source>
        <dbReference type="PROSITE" id="PS51755"/>
    </source>
</evidence>
<reference evidence="8" key="1">
    <citation type="submission" date="2020-03" db="EMBL/GenBank/DDBJ databases">
        <title>Genome of Pelagibius litoralis DSM 21314T.</title>
        <authorList>
            <person name="Wang G."/>
        </authorList>
    </citation>
    <scope>NUCLEOTIDE SEQUENCE</scope>
    <source>
        <strain evidence="8">DSM 21314</strain>
    </source>
</reference>
<evidence type="ECO:0000256" key="3">
    <source>
        <dbReference type="ARBA" id="ARBA00023125"/>
    </source>
</evidence>
<dbReference type="Pfam" id="PF00486">
    <property type="entry name" value="Trans_reg_C"/>
    <property type="match status" value="1"/>
</dbReference>
<dbReference type="InterPro" id="IPR016032">
    <property type="entry name" value="Sig_transdc_resp-reg_C-effctor"/>
</dbReference>
<evidence type="ECO:0000256" key="1">
    <source>
        <dbReference type="ARBA" id="ARBA00022553"/>
    </source>
</evidence>
<sequence>MAVQPVVTETTFNRVFIVDDDDLFRESLGLNLAEEGYEVVDFANGESALEFMMSGEEAEAVLLDWRMPGLDGLAVLRRMRECRIQTPVIFLTVLSDEIYEEAALKWGAVDFIDKSRRLPIILQRLKLITEGVKPSADSSGQTPAVIRNGPLELKTDISRAFWDDKQIDLTLTEFAIVLFLVTQQGGDVSYRQIYDIVRGKDFVAGYGPDGYRANVRSFIKRIRKKFRDVDDSFDGIENYPGFGYRWRDQAGKGGGA</sequence>
<keyword evidence="1 4" id="KW-0597">Phosphoprotein</keyword>
<dbReference type="InterPro" id="IPR001867">
    <property type="entry name" value="OmpR/PhoB-type_DNA-bd"/>
</dbReference>
<gene>
    <name evidence="8" type="ORF">HBA54_10620</name>
</gene>
<dbReference type="SUPFAM" id="SSF52172">
    <property type="entry name" value="CheY-like"/>
    <property type="match status" value="1"/>
</dbReference>
<evidence type="ECO:0000256" key="2">
    <source>
        <dbReference type="ARBA" id="ARBA00023012"/>
    </source>
</evidence>
<dbReference type="EMBL" id="JAAQPH010000007">
    <property type="protein sequence ID" value="NIA69044.1"/>
    <property type="molecule type" value="Genomic_DNA"/>
</dbReference>
<dbReference type="InterPro" id="IPR039420">
    <property type="entry name" value="WalR-like"/>
</dbReference>
<dbReference type="InterPro" id="IPR036388">
    <property type="entry name" value="WH-like_DNA-bd_sf"/>
</dbReference>
<comment type="caution">
    <text evidence="8">The sequence shown here is derived from an EMBL/GenBank/DDBJ whole genome shotgun (WGS) entry which is preliminary data.</text>
</comment>
<keyword evidence="2" id="KW-0902">Two-component regulatory system</keyword>
<accession>A0A967CCH7</accession>
<dbReference type="PROSITE" id="PS50110">
    <property type="entry name" value="RESPONSE_REGULATORY"/>
    <property type="match status" value="1"/>
</dbReference>
<keyword evidence="3 5" id="KW-0238">DNA-binding</keyword>
<evidence type="ECO:0000256" key="5">
    <source>
        <dbReference type="PROSITE-ProRule" id="PRU01091"/>
    </source>
</evidence>
<proteinExistence type="predicted"/>
<evidence type="ECO:0000313" key="8">
    <source>
        <dbReference type="EMBL" id="NIA69044.1"/>
    </source>
</evidence>
<dbReference type="GO" id="GO:0006355">
    <property type="term" value="P:regulation of DNA-templated transcription"/>
    <property type="evidence" value="ECO:0007669"/>
    <property type="project" value="InterPro"/>
</dbReference>